<dbReference type="InterPro" id="IPR002771">
    <property type="entry name" value="Multi_antbiot-R_MarC"/>
</dbReference>
<evidence type="ECO:0000256" key="5">
    <source>
        <dbReference type="ARBA" id="ARBA00022989"/>
    </source>
</evidence>
<evidence type="ECO:0000256" key="4">
    <source>
        <dbReference type="ARBA" id="ARBA00022692"/>
    </source>
</evidence>
<evidence type="ECO:0000313" key="9">
    <source>
        <dbReference type="Proteomes" id="UP000000674"/>
    </source>
</evidence>
<feature type="transmembrane region" description="Helical" evidence="7">
    <location>
        <begin position="93"/>
        <end position="111"/>
    </location>
</feature>
<evidence type="ECO:0000256" key="1">
    <source>
        <dbReference type="ARBA" id="ARBA00004651"/>
    </source>
</evidence>
<accession>A0B911</accession>
<dbReference type="KEGG" id="mtp:Mthe_1410"/>
<dbReference type="HOGENOM" id="CLU_079909_0_0_2"/>
<dbReference type="GeneID" id="4463033"/>
<dbReference type="PANTHER" id="PTHR33508:SF1">
    <property type="entry name" value="UPF0056 MEMBRANE PROTEIN YHCE"/>
    <property type="match status" value="1"/>
</dbReference>
<keyword evidence="5 7" id="KW-1133">Transmembrane helix</keyword>
<dbReference type="NCBIfam" id="TIGR00427">
    <property type="entry name" value="NAAT family transporter"/>
    <property type="match status" value="1"/>
</dbReference>
<dbReference type="PANTHER" id="PTHR33508">
    <property type="entry name" value="UPF0056 MEMBRANE PROTEIN YHCE"/>
    <property type="match status" value="1"/>
</dbReference>
<proteinExistence type="inferred from homology"/>
<dbReference type="EMBL" id="CP000477">
    <property type="protein sequence ID" value="ABK15185.1"/>
    <property type="molecule type" value="Genomic_DNA"/>
</dbReference>
<feature type="transmembrane region" description="Helical" evidence="7">
    <location>
        <begin position="165"/>
        <end position="182"/>
    </location>
</feature>
<name>A0B911_METTP</name>
<feature type="transmembrane region" description="Helical" evidence="7">
    <location>
        <begin position="61"/>
        <end position="87"/>
    </location>
</feature>
<reference evidence="8 9" key="1">
    <citation type="submission" date="2006-10" db="EMBL/GenBank/DDBJ databases">
        <title>Complete sequence of Methanosaeta thermophila PT.</title>
        <authorList>
            <consortium name="US DOE Joint Genome Institute"/>
            <person name="Copeland A."/>
            <person name="Lucas S."/>
            <person name="Lapidus A."/>
            <person name="Barry K."/>
            <person name="Detter J.C."/>
            <person name="Glavina del Rio T."/>
            <person name="Hammon N."/>
            <person name="Israni S."/>
            <person name="Pitluck S."/>
            <person name="Chain P."/>
            <person name="Malfatti S."/>
            <person name="Shin M."/>
            <person name="Vergez L."/>
            <person name="Schmutz J."/>
            <person name="Larimer F."/>
            <person name="Land M."/>
            <person name="Hauser L."/>
            <person name="Kyrpides N."/>
            <person name="Kim E."/>
            <person name="Smith K.S."/>
            <person name="Ingram-Smith C."/>
            <person name="Richardson P."/>
        </authorList>
    </citation>
    <scope>NUCLEOTIDE SEQUENCE [LARGE SCALE GENOMIC DNA]</scope>
    <source>
        <strain evidence="9">DSM 6194 / JCM 14653 / NBRC 101360 / PT</strain>
    </source>
</reference>
<sequence length="231" mass="24996">MSCTHNLEARYIGGSYLDLAIYLQYFVYVFTSLFIIVSPIEATMVFVSLTQDASPAERDRICVRTTLVAFSIAMVFALAGDMILRFFGITVDSLRVAGGILLFLVAIDMLRAKPHKKVTQAEIEDATTREDISIFPLAIPLLTGPGTITTVIVHMGASNTLPEKMIVLLAICLTFGATYAILKSAEHIHDILGVTGIMVFTRILGLILGAIAVDFVSVGAWNIYISMASGA</sequence>
<evidence type="ECO:0000256" key="3">
    <source>
        <dbReference type="ARBA" id="ARBA00022475"/>
    </source>
</evidence>
<protein>
    <recommendedName>
        <fullName evidence="7">UPF0056 membrane protein</fullName>
    </recommendedName>
</protein>
<evidence type="ECO:0000256" key="6">
    <source>
        <dbReference type="ARBA" id="ARBA00023136"/>
    </source>
</evidence>
<comment type="similarity">
    <text evidence="2 7">Belongs to the UPF0056 (MarC) family.</text>
</comment>
<feature type="transmembrane region" description="Helical" evidence="7">
    <location>
        <begin position="25"/>
        <end position="49"/>
    </location>
</feature>
<keyword evidence="4 7" id="KW-0812">Transmembrane</keyword>
<keyword evidence="9" id="KW-1185">Reference proteome</keyword>
<dbReference type="Pfam" id="PF01914">
    <property type="entry name" value="MarC"/>
    <property type="match status" value="1"/>
</dbReference>
<keyword evidence="6 7" id="KW-0472">Membrane</keyword>
<evidence type="ECO:0000256" key="7">
    <source>
        <dbReference type="RuleBase" id="RU362048"/>
    </source>
</evidence>
<comment type="subcellular location">
    <subcellularLocation>
        <location evidence="1 7">Cell membrane</location>
        <topology evidence="1 7">Multi-pass membrane protein</topology>
    </subcellularLocation>
</comment>
<keyword evidence="3" id="KW-1003">Cell membrane</keyword>
<dbReference type="AlphaFoldDB" id="A0B911"/>
<feature type="transmembrane region" description="Helical" evidence="7">
    <location>
        <begin position="203"/>
        <end position="225"/>
    </location>
</feature>
<gene>
    <name evidence="8" type="ordered locus">Mthe_1410</name>
</gene>
<dbReference type="RefSeq" id="WP_011696577.1">
    <property type="nucleotide sequence ID" value="NC_008553.1"/>
</dbReference>
<evidence type="ECO:0000313" key="8">
    <source>
        <dbReference type="EMBL" id="ABK15185.1"/>
    </source>
</evidence>
<feature type="transmembrane region" description="Helical" evidence="7">
    <location>
        <begin position="132"/>
        <end position="153"/>
    </location>
</feature>
<dbReference type="GO" id="GO:0005886">
    <property type="term" value="C:plasma membrane"/>
    <property type="evidence" value="ECO:0007669"/>
    <property type="project" value="UniProtKB-SubCell"/>
</dbReference>
<organism evidence="8 9">
    <name type="scientific">Methanothrix thermoacetophila (strain DSM 6194 / JCM 14653 / NBRC 101360 / PT)</name>
    <name type="common">Methanosaeta thermophila</name>
    <dbReference type="NCBI Taxonomy" id="349307"/>
    <lineage>
        <taxon>Archaea</taxon>
        <taxon>Methanobacteriati</taxon>
        <taxon>Methanobacteriota</taxon>
        <taxon>Stenosarchaea group</taxon>
        <taxon>Methanomicrobia</taxon>
        <taxon>Methanotrichales</taxon>
        <taxon>Methanotrichaceae</taxon>
        <taxon>Methanothrix</taxon>
    </lineage>
</organism>
<evidence type="ECO:0000256" key="2">
    <source>
        <dbReference type="ARBA" id="ARBA00009784"/>
    </source>
</evidence>
<dbReference type="STRING" id="349307.Mthe_1410"/>
<dbReference type="Proteomes" id="UP000000674">
    <property type="component" value="Chromosome"/>
</dbReference>